<evidence type="ECO:0000256" key="1">
    <source>
        <dbReference type="SAM" id="Phobius"/>
    </source>
</evidence>
<protein>
    <submittedName>
        <fullName evidence="2">Uncharacterized protein</fullName>
    </submittedName>
</protein>
<feature type="transmembrane region" description="Helical" evidence="1">
    <location>
        <begin position="49"/>
        <end position="70"/>
    </location>
</feature>
<reference evidence="2 3" key="1">
    <citation type="submission" date="2021-05" db="EMBL/GenBank/DDBJ databases">
        <title>Roseococcus sp. XZZS9, whole genome shotgun sequencing project.</title>
        <authorList>
            <person name="Zhao G."/>
            <person name="Shen L."/>
        </authorList>
    </citation>
    <scope>NUCLEOTIDE SEQUENCE [LARGE SCALE GENOMIC DNA]</scope>
    <source>
        <strain evidence="2 3">XZZS9</strain>
    </source>
</reference>
<keyword evidence="3" id="KW-1185">Reference proteome</keyword>
<keyword evidence="1" id="KW-0812">Transmembrane</keyword>
<keyword evidence="1" id="KW-1133">Transmembrane helix</keyword>
<proteinExistence type="predicted"/>
<name>A0ABS5QAI6_9PROT</name>
<dbReference type="Proteomes" id="UP000766336">
    <property type="component" value="Unassembled WGS sequence"/>
</dbReference>
<organism evidence="2 3">
    <name type="scientific">Roseococcus pinisoli</name>
    <dbReference type="NCBI Taxonomy" id="2835040"/>
    <lineage>
        <taxon>Bacteria</taxon>
        <taxon>Pseudomonadati</taxon>
        <taxon>Pseudomonadota</taxon>
        <taxon>Alphaproteobacteria</taxon>
        <taxon>Acetobacterales</taxon>
        <taxon>Roseomonadaceae</taxon>
        <taxon>Roseococcus</taxon>
    </lineage>
</organism>
<gene>
    <name evidence="2" type="ORF">KHU32_01525</name>
</gene>
<sequence>MVKASVLLMAALTVLVFMGLRWRDQRLSIAKPASRLGWFARQRAQADRWITSAAIAAIGTTVLLGGLHWLRVWRG</sequence>
<feature type="transmembrane region" description="Helical" evidence="1">
    <location>
        <begin position="6"/>
        <end position="22"/>
    </location>
</feature>
<dbReference type="EMBL" id="JAHCDA010000001">
    <property type="protein sequence ID" value="MBS7809598.1"/>
    <property type="molecule type" value="Genomic_DNA"/>
</dbReference>
<evidence type="ECO:0000313" key="2">
    <source>
        <dbReference type="EMBL" id="MBS7809598.1"/>
    </source>
</evidence>
<accession>A0ABS5QAI6</accession>
<comment type="caution">
    <text evidence="2">The sequence shown here is derived from an EMBL/GenBank/DDBJ whole genome shotgun (WGS) entry which is preliminary data.</text>
</comment>
<dbReference type="RefSeq" id="WP_213668285.1">
    <property type="nucleotide sequence ID" value="NZ_JAHCDA010000001.1"/>
</dbReference>
<evidence type="ECO:0000313" key="3">
    <source>
        <dbReference type="Proteomes" id="UP000766336"/>
    </source>
</evidence>
<keyword evidence="1" id="KW-0472">Membrane</keyword>